<organism evidence="2 3">
    <name type="scientific">Colletotrichum zoysiae</name>
    <dbReference type="NCBI Taxonomy" id="1216348"/>
    <lineage>
        <taxon>Eukaryota</taxon>
        <taxon>Fungi</taxon>
        <taxon>Dikarya</taxon>
        <taxon>Ascomycota</taxon>
        <taxon>Pezizomycotina</taxon>
        <taxon>Sordariomycetes</taxon>
        <taxon>Hypocreomycetidae</taxon>
        <taxon>Glomerellales</taxon>
        <taxon>Glomerellaceae</taxon>
        <taxon>Colletotrichum</taxon>
        <taxon>Colletotrichum graminicola species complex</taxon>
    </lineage>
</organism>
<reference evidence="2" key="1">
    <citation type="submission" date="2021-06" db="EMBL/GenBank/DDBJ databases">
        <title>Comparative genomics, transcriptomics and evolutionary studies reveal genomic signatures of adaptation to plant cell wall in hemibiotrophic fungi.</title>
        <authorList>
            <consortium name="DOE Joint Genome Institute"/>
            <person name="Baroncelli R."/>
            <person name="Diaz J.F."/>
            <person name="Benocci T."/>
            <person name="Peng M."/>
            <person name="Battaglia E."/>
            <person name="Haridas S."/>
            <person name="Andreopoulos W."/>
            <person name="Labutti K."/>
            <person name="Pangilinan J."/>
            <person name="Floch G.L."/>
            <person name="Makela M.R."/>
            <person name="Henrissat B."/>
            <person name="Grigoriev I.V."/>
            <person name="Crouch J.A."/>
            <person name="De Vries R.P."/>
            <person name="Sukno S.A."/>
            <person name="Thon M.R."/>
        </authorList>
    </citation>
    <scope>NUCLEOTIDE SEQUENCE</scope>
    <source>
        <strain evidence="2">MAFF235873</strain>
    </source>
</reference>
<feature type="transmembrane region" description="Helical" evidence="1">
    <location>
        <begin position="200"/>
        <end position="221"/>
    </location>
</feature>
<gene>
    <name evidence="2" type="ORF">LX32DRAFT_654297</name>
</gene>
<keyword evidence="1" id="KW-0812">Transmembrane</keyword>
<evidence type="ECO:0000313" key="2">
    <source>
        <dbReference type="EMBL" id="KAK2026943.1"/>
    </source>
</evidence>
<evidence type="ECO:0000256" key="1">
    <source>
        <dbReference type="SAM" id="Phobius"/>
    </source>
</evidence>
<feature type="transmembrane region" description="Helical" evidence="1">
    <location>
        <begin position="241"/>
        <end position="261"/>
    </location>
</feature>
<feature type="transmembrane region" description="Helical" evidence="1">
    <location>
        <begin position="136"/>
        <end position="154"/>
    </location>
</feature>
<comment type="caution">
    <text evidence="2">The sequence shown here is derived from an EMBL/GenBank/DDBJ whole genome shotgun (WGS) entry which is preliminary data.</text>
</comment>
<evidence type="ECO:0008006" key="4">
    <source>
        <dbReference type="Google" id="ProtNLM"/>
    </source>
</evidence>
<feature type="transmembrane region" description="Helical" evidence="1">
    <location>
        <begin position="72"/>
        <end position="91"/>
    </location>
</feature>
<feature type="transmembrane region" description="Helical" evidence="1">
    <location>
        <begin position="299"/>
        <end position="317"/>
    </location>
</feature>
<evidence type="ECO:0000313" key="3">
    <source>
        <dbReference type="Proteomes" id="UP001232148"/>
    </source>
</evidence>
<protein>
    <recommendedName>
        <fullName evidence="4">AtmA protein</fullName>
    </recommendedName>
</protein>
<dbReference type="Proteomes" id="UP001232148">
    <property type="component" value="Unassembled WGS sequence"/>
</dbReference>
<feature type="transmembrane region" description="Helical" evidence="1">
    <location>
        <begin position="161"/>
        <end position="180"/>
    </location>
</feature>
<keyword evidence="1" id="KW-0472">Membrane</keyword>
<proteinExistence type="predicted"/>
<name>A0AAD9HDS8_9PEZI</name>
<accession>A0AAD9HDS8</accession>
<sequence length="379" mass="40400">MSQALFTTVFASIFYVAKVAINDRSIANGLSTVIKKQLHGKPIPFTSSKALDGLLTMLVRFFQPVLTGKDPALTLFCVFMVGQVLALHVLVQLEGLRAGNRGKLISYTTYWGFGWQLCTVGITMPLYFLLYIYTSAIPAAAAAGPGAFAAAISVDPVQARAVLWSTALGAGLPTLLAALPPPRVVAPRTSEIFLAAWQAFPLWTCAAQLAASRAVAFFRVVPRAGTPAAAWGSTRRELGRVYASVLPVVAIISCGALGYAFRAPGPTAVLLGHMLVPPSPFSRARMASLERGILGLLQWDMYCASAATWAWVAYVAYQRKGARGAAADLGKLVMWTPVVGPAGAALAVVWERDVEALGEVCEKKDVGEKKEVGEEKKTK</sequence>
<keyword evidence="3" id="KW-1185">Reference proteome</keyword>
<keyword evidence="1" id="KW-1133">Transmembrane helix</keyword>
<feature type="transmembrane region" description="Helical" evidence="1">
    <location>
        <begin position="112"/>
        <end position="130"/>
    </location>
</feature>
<dbReference type="AlphaFoldDB" id="A0AAD9HDS8"/>
<dbReference type="EMBL" id="MU842904">
    <property type="protein sequence ID" value="KAK2026943.1"/>
    <property type="molecule type" value="Genomic_DNA"/>
</dbReference>